<dbReference type="InterPro" id="IPR004869">
    <property type="entry name" value="MMPL_dom"/>
</dbReference>
<accession>A0A518DJI2</accession>
<dbReference type="EMBL" id="CP036291">
    <property type="protein sequence ID" value="QDU91639.1"/>
    <property type="molecule type" value="Genomic_DNA"/>
</dbReference>
<feature type="transmembrane region" description="Helical" evidence="6">
    <location>
        <begin position="616"/>
        <end position="633"/>
    </location>
</feature>
<dbReference type="InterPro" id="IPR001036">
    <property type="entry name" value="Acrflvin-R"/>
</dbReference>
<dbReference type="SUPFAM" id="SSF82866">
    <property type="entry name" value="Multidrug efflux transporter AcrB transmembrane domain"/>
    <property type="match status" value="2"/>
</dbReference>
<dbReference type="InterPro" id="IPR050545">
    <property type="entry name" value="Mycobact_MmpL"/>
</dbReference>
<dbReference type="AlphaFoldDB" id="A0A518DJI2"/>
<gene>
    <name evidence="8" type="ORF">Pla175_50690</name>
</gene>
<organism evidence="8 9">
    <name type="scientific">Pirellulimonas nuda</name>
    <dbReference type="NCBI Taxonomy" id="2528009"/>
    <lineage>
        <taxon>Bacteria</taxon>
        <taxon>Pseudomonadati</taxon>
        <taxon>Planctomycetota</taxon>
        <taxon>Planctomycetia</taxon>
        <taxon>Pirellulales</taxon>
        <taxon>Lacipirellulaceae</taxon>
        <taxon>Pirellulimonas</taxon>
    </lineage>
</organism>
<evidence type="ECO:0000256" key="4">
    <source>
        <dbReference type="ARBA" id="ARBA00022989"/>
    </source>
</evidence>
<evidence type="ECO:0000256" key="2">
    <source>
        <dbReference type="ARBA" id="ARBA00022475"/>
    </source>
</evidence>
<feature type="transmembrane region" description="Helical" evidence="6">
    <location>
        <begin position="688"/>
        <end position="709"/>
    </location>
</feature>
<feature type="transmembrane region" description="Helical" evidence="6">
    <location>
        <begin position="249"/>
        <end position="274"/>
    </location>
</feature>
<feature type="transmembrane region" description="Helical" evidence="6">
    <location>
        <begin position="591"/>
        <end position="609"/>
    </location>
</feature>
<dbReference type="GO" id="GO:0022857">
    <property type="term" value="F:transmembrane transporter activity"/>
    <property type="evidence" value="ECO:0007669"/>
    <property type="project" value="InterPro"/>
</dbReference>
<dbReference type="Gene3D" id="1.20.1640.10">
    <property type="entry name" value="Multidrug efflux transporter AcrB transmembrane domain"/>
    <property type="match status" value="2"/>
</dbReference>
<feature type="transmembrane region" description="Helical" evidence="6">
    <location>
        <begin position="384"/>
        <end position="404"/>
    </location>
</feature>
<protein>
    <submittedName>
        <fullName evidence="8">MMPL family protein</fullName>
    </submittedName>
</protein>
<feature type="transmembrane region" description="Helical" evidence="6">
    <location>
        <begin position="295"/>
        <end position="316"/>
    </location>
</feature>
<dbReference type="GO" id="GO:0005886">
    <property type="term" value="C:plasma membrane"/>
    <property type="evidence" value="ECO:0007669"/>
    <property type="project" value="UniProtKB-SubCell"/>
</dbReference>
<proteinExistence type="predicted"/>
<comment type="subcellular location">
    <subcellularLocation>
        <location evidence="1">Cell membrane</location>
        <topology evidence="1">Multi-pass membrane protein</topology>
    </subcellularLocation>
</comment>
<feature type="domain" description="SSD" evidence="7">
    <location>
        <begin position="614"/>
        <end position="742"/>
    </location>
</feature>
<dbReference type="InterPro" id="IPR000731">
    <property type="entry name" value="SSD"/>
</dbReference>
<feature type="transmembrane region" description="Helical" evidence="6">
    <location>
        <begin position="197"/>
        <end position="216"/>
    </location>
</feature>
<evidence type="ECO:0000256" key="6">
    <source>
        <dbReference type="SAM" id="Phobius"/>
    </source>
</evidence>
<dbReference type="PANTHER" id="PTHR33406">
    <property type="entry name" value="MEMBRANE PROTEIN MJ1562-RELATED"/>
    <property type="match status" value="1"/>
</dbReference>
<keyword evidence="4 6" id="KW-1133">Transmembrane helix</keyword>
<keyword evidence="5 6" id="KW-0472">Membrane</keyword>
<feature type="transmembrane region" description="Helical" evidence="6">
    <location>
        <begin position="721"/>
        <end position="747"/>
    </location>
</feature>
<dbReference type="KEGG" id="pnd:Pla175_50690"/>
<keyword evidence="2" id="KW-1003">Cell membrane</keyword>
<evidence type="ECO:0000313" key="8">
    <source>
        <dbReference type="EMBL" id="QDU91639.1"/>
    </source>
</evidence>
<evidence type="ECO:0000313" key="9">
    <source>
        <dbReference type="Proteomes" id="UP000317429"/>
    </source>
</evidence>
<evidence type="ECO:0000259" key="7">
    <source>
        <dbReference type="PROSITE" id="PS50156"/>
    </source>
</evidence>
<feature type="transmembrane region" description="Helical" evidence="6">
    <location>
        <begin position="328"/>
        <end position="351"/>
    </location>
</feature>
<evidence type="ECO:0000256" key="5">
    <source>
        <dbReference type="ARBA" id="ARBA00023136"/>
    </source>
</evidence>
<name>A0A518DJI2_9BACT</name>
<dbReference type="OrthoDB" id="2112773at2"/>
<dbReference type="PANTHER" id="PTHR33406:SF12">
    <property type="entry name" value="BLR2997 PROTEIN"/>
    <property type="match status" value="1"/>
</dbReference>
<keyword evidence="3 6" id="KW-0812">Transmembrane</keyword>
<evidence type="ECO:0000256" key="1">
    <source>
        <dbReference type="ARBA" id="ARBA00004651"/>
    </source>
</evidence>
<dbReference type="PRINTS" id="PR00702">
    <property type="entry name" value="ACRIFLAVINRP"/>
</dbReference>
<dbReference type="Proteomes" id="UP000317429">
    <property type="component" value="Chromosome"/>
</dbReference>
<feature type="transmembrane region" description="Helical" evidence="6">
    <location>
        <begin position="223"/>
        <end position="243"/>
    </location>
</feature>
<evidence type="ECO:0000256" key="3">
    <source>
        <dbReference type="ARBA" id="ARBA00022692"/>
    </source>
</evidence>
<sequence>MIAYAILAIPMIVVGAVWALDAQNSSPIDWVPESFPPRAEYDSFCEQFGRGDVVVMSWPGCSVDEPRIDQLTSALRATPGVYDPHGGSLLSGVASGREALTLLTTPLGGSVYTGDAGPALDRAQAIRRLQGSLIGPDGQTTLVTATLTGRGLEQRERVVELLRQAATDACGVPDDQLRVAGPVVEAMAIDAASQASLNYFAGPSSLVVFLLCWASLRSLRAAVVVFGLAGFCQAATMALVYYGGDSLTALLIVLPPLVQVLAVAGGVHLTNYYFDMQESLGDGDESHAARHAFHMGWAPCVLSAATTAIGMASLTASELAPIRAFGAYAAAGVLLTAAVMLGLLPAFYALWPPRRAAGRGYFGRSPAPGTFWPQWSDAIGYHSGALTVVGLALLVLGVVSASWVKTSVRIDTLFARDSQVMQDYAWIEQNVAPLLPIEVRVSLDRGSPMPDQQKLALLASIAEQTAADGRLGSAFSAADVLPDLGALQPDPNVDPHAAVAKLIAEARPRLEALGLLAVDPQQEHWRLTVRGSAIGDVNYAALVEAVRNGVATAMIAHASGDPASPASGLHAEVTGIMPLVQAIQTQLLDDLLKSFAGALIVIAIVMTLVQAGILSGLLAMIPNVFPIAVYFGWLGLRGAPIDIGVVMTASIALGIAIDDTLHFLTFFGRGLTRHGSRGAAVRFALSHCGPAMVQTTLSCGLGLLVFALSDFLPTARFAVSMAALLMLALLADLVLLPALLLSPLGVVASVGYERREPDDQAHV</sequence>
<feature type="transmembrane region" description="Helical" evidence="6">
    <location>
        <begin position="645"/>
        <end position="667"/>
    </location>
</feature>
<keyword evidence="9" id="KW-1185">Reference proteome</keyword>
<dbReference type="PROSITE" id="PS50156">
    <property type="entry name" value="SSD"/>
    <property type="match status" value="1"/>
</dbReference>
<dbReference type="Pfam" id="PF03176">
    <property type="entry name" value="MMPL"/>
    <property type="match status" value="2"/>
</dbReference>
<reference evidence="8 9" key="1">
    <citation type="submission" date="2019-02" db="EMBL/GenBank/DDBJ databases">
        <title>Deep-cultivation of Planctomycetes and their phenomic and genomic characterization uncovers novel biology.</title>
        <authorList>
            <person name="Wiegand S."/>
            <person name="Jogler M."/>
            <person name="Boedeker C."/>
            <person name="Pinto D."/>
            <person name="Vollmers J."/>
            <person name="Rivas-Marin E."/>
            <person name="Kohn T."/>
            <person name="Peeters S.H."/>
            <person name="Heuer A."/>
            <person name="Rast P."/>
            <person name="Oberbeckmann S."/>
            <person name="Bunk B."/>
            <person name="Jeske O."/>
            <person name="Meyerdierks A."/>
            <person name="Storesund J.E."/>
            <person name="Kallscheuer N."/>
            <person name="Luecker S."/>
            <person name="Lage O.M."/>
            <person name="Pohl T."/>
            <person name="Merkel B.J."/>
            <person name="Hornburger P."/>
            <person name="Mueller R.-W."/>
            <person name="Bruemmer F."/>
            <person name="Labrenz M."/>
            <person name="Spormann A.M."/>
            <person name="Op den Camp H."/>
            <person name="Overmann J."/>
            <person name="Amann R."/>
            <person name="Jetten M.S.M."/>
            <person name="Mascher T."/>
            <person name="Medema M.H."/>
            <person name="Devos D.P."/>
            <person name="Kaster A.-K."/>
            <person name="Ovreas L."/>
            <person name="Rohde M."/>
            <person name="Galperin M.Y."/>
            <person name="Jogler C."/>
        </authorList>
    </citation>
    <scope>NUCLEOTIDE SEQUENCE [LARGE SCALE GENOMIC DNA]</scope>
    <source>
        <strain evidence="8 9">Pla175</strain>
    </source>
</reference>